<keyword evidence="2" id="KW-1185">Reference proteome</keyword>
<dbReference type="Proteomes" id="UP001595884">
    <property type="component" value="Unassembled WGS sequence"/>
</dbReference>
<sequence length="74" mass="7514">MPFNARCEGFASSGDEVNTGGGGLGGATHKLGPIAVSEQTNVSLLPGTYQIGINCSFDAEEWAATSTPTLVVRG</sequence>
<gene>
    <name evidence="1" type="ORF">ACFO7V_08820</name>
</gene>
<comment type="caution">
    <text evidence="1">The sequence shown here is derived from an EMBL/GenBank/DDBJ whole genome shotgun (WGS) entry which is preliminary data.</text>
</comment>
<evidence type="ECO:0000313" key="2">
    <source>
        <dbReference type="Proteomes" id="UP001595884"/>
    </source>
</evidence>
<dbReference type="EMBL" id="JBHSHE010000037">
    <property type="protein sequence ID" value="MFC4716240.1"/>
    <property type="molecule type" value="Genomic_DNA"/>
</dbReference>
<protein>
    <submittedName>
        <fullName evidence="1">Uncharacterized protein</fullName>
    </submittedName>
</protein>
<dbReference type="RefSeq" id="WP_346060107.1">
    <property type="nucleotide sequence ID" value="NZ_BAAAVQ010000073.1"/>
</dbReference>
<name>A0ABV9MN50_9MICC</name>
<evidence type="ECO:0000313" key="1">
    <source>
        <dbReference type="EMBL" id="MFC4716240.1"/>
    </source>
</evidence>
<accession>A0ABV9MN50</accession>
<reference evidence="2" key="1">
    <citation type="journal article" date="2019" name="Int. J. Syst. Evol. Microbiol.">
        <title>The Global Catalogue of Microorganisms (GCM) 10K type strain sequencing project: providing services to taxonomists for standard genome sequencing and annotation.</title>
        <authorList>
            <consortium name="The Broad Institute Genomics Platform"/>
            <consortium name="The Broad Institute Genome Sequencing Center for Infectious Disease"/>
            <person name="Wu L."/>
            <person name="Ma J."/>
        </authorList>
    </citation>
    <scope>NUCLEOTIDE SEQUENCE [LARGE SCALE GENOMIC DNA]</scope>
    <source>
        <strain evidence="2">CGMCC 1.12849</strain>
    </source>
</reference>
<organism evidence="1 2">
    <name type="scientific">Glutamicibacter bergerei</name>
    <dbReference type="NCBI Taxonomy" id="256702"/>
    <lineage>
        <taxon>Bacteria</taxon>
        <taxon>Bacillati</taxon>
        <taxon>Actinomycetota</taxon>
        <taxon>Actinomycetes</taxon>
        <taxon>Micrococcales</taxon>
        <taxon>Micrococcaceae</taxon>
        <taxon>Glutamicibacter</taxon>
    </lineage>
</organism>
<proteinExistence type="predicted"/>